<evidence type="ECO:0000313" key="2">
    <source>
        <dbReference type="Proteomes" id="UP001459277"/>
    </source>
</evidence>
<dbReference type="AlphaFoldDB" id="A0AAW2BS37"/>
<proteinExistence type="predicted"/>
<dbReference type="PANTHER" id="PTHR46890:SF48">
    <property type="entry name" value="RNA-DIRECTED DNA POLYMERASE"/>
    <property type="match status" value="1"/>
</dbReference>
<gene>
    <name evidence="1" type="ORF">SO802_028281</name>
</gene>
<dbReference type="EMBL" id="JAZDWU010000010">
    <property type="protein sequence ID" value="KAK9988042.1"/>
    <property type="molecule type" value="Genomic_DNA"/>
</dbReference>
<evidence type="ECO:0000313" key="1">
    <source>
        <dbReference type="EMBL" id="KAK9988042.1"/>
    </source>
</evidence>
<reference evidence="1 2" key="1">
    <citation type="submission" date="2024-01" db="EMBL/GenBank/DDBJ databases">
        <title>A telomere-to-telomere, gap-free genome of sweet tea (Lithocarpus litseifolius).</title>
        <authorList>
            <person name="Zhou J."/>
        </authorList>
    </citation>
    <scope>NUCLEOTIDE SEQUENCE [LARGE SCALE GENOMIC DNA]</scope>
    <source>
        <strain evidence="1">Zhou-2022a</strain>
        <tissue evidence="1">Leaf</tissue>
    </source>
</reference>
<protein>
    <recommendedName>
        <fullName evidence="3">Reverse transcriptase domain-containing protein</fullName>
    </recommendedName>
</protein>
<evidence type="ECO:0008006" key="3">
    <source>
        <dbReference type="Google" id="ProtNLM"/>
    </source>
</evidence>
<name>A0AAW2BS37_9ROSI</name>
<comment type="caution">
    <text evidence="1">The sequence shown here is derived from an EMBL/GenBank/DDBJ whole genome shotgun (WGS) entry which is preliminary data.</text>
</comment>
<organism evidence="1 2">
    <name type="scientific">Lithocarpus litseifolius</name>
    <dbReference type="NCBI Taxonomy" id="425828"/>
    <lineage>
        <taxon>Eukaryota</taxon>
        <taxon>Viridiplantae</taxon>
        <taxon>Streptophyta</taxon>
        <taxon>Embryophyta</taxon>
        <taxon>Tracheophyta</taxon>
        <taxon>Spermatophyta</taxon>
        <taxon>Magnoliopsida</taxon>
        <taxon>eudicotyledons</taxon>
        <taxon>Gunneridae</taxon>
        <taxon>Pentapetalae</taxon>
        <taxon>rosids</taxon>
        <taxon>fabids</taxon>
        <taxon>Fagales</taxon>
        <taxon>Fagaceae</taxon>
        <taxon>Lithocarpus</taxon>
    </lineage>
</organism>
<dbReference type="InterPro" id="IPR052343">
    <property type="entry name" value="Retrotransposon-Effector_Assoc"/>
</dbReference>
<dbReference type="PANTHER" id="PTHR46890">
    <property type="entry name" value="NON-LTR RETROLELEMENT REVERSE TRANSCRIPTASE-LIKE PROTEIN-RELATED"/>
    <property type="match status" value="1"/>
</dbReference>
<accession>A0AAW2BS37</accession>
<sequence length="155" mass="16927">MGCGGRTIFSSSNPSDFDNILKGIHLAITEEAAELLGRDFHAAKVRVALKQLASLTALGPDGMSLVFYKSFWHIVREDVTTVVLKALNSSVVPDSLNSTFIALIPKIKHPKKVSDFRPISLCNVVYKLISKVVVNRLKKILATIIPESQSAFFSG</sequence>
<keyword evidence="2" id="KW-1185">Reference proteome</keyword>
<dbReference type="Proteomes" id="UP001459277">
    <property type="component" value="Unassembled WGS sequence"/>
</dbReference>